<accession>A0A1G4RJI4</accession>
<name>A0A1G4RJI4_9BACL</name>
<gene>
    <name evidence="1" type="ORF">SAMN04487970_101656</name>
</gene>
<protein>
    <submittedName>
        <fullName evidence="1">Uncharacterized protein</fullName>
    </submittedName>
</protein>
<proteinExistence type="predicted"/>
<keyword evidence="2" id="KW-1185">Reference proteome</keyword>
<dbReference type="AlphaFoldDB" id="A0A1G4RJI4"/>
<evidence type="ECO:0000313" key="1">
    <source>
        <dbReference type="EMBL" id="SCW57092.1"/>
    </source>
</evidence>
<organism evidence="1 2">
    <name type="scientific">Paenibacillus tianmuensis</name>
    <dbReference type="NCBI Taxonomy" id="624147"/>
    <lineage>
        <taxon>Bacteria</taxon>
        <taxon>Bacillati</taxon>
        <taxon>Bacillota</taxon>
        <taxon>Bacilli</taxon>
        <taxon>Bacillales</taxon>
        <taxon>Paenibacillaceae</taxon>
        <taxon>Paenibacillus</taxon>
    </lineage>
</organism>
<dbReference type="EMBL" id="FMTT01000016">
    <property type="protein sequence ID" value="SCW57092.1"/>
    <property type="molecule type" value="Genomic_DNA"/>
</dbReference>
<reference evidence="2" key="1">
    <citation type="submission" date="2016-10" db="EMBL/GenBank/DDBJ databases">
        <authorList>
            <person name="Varghese N."/>
            <person name="Submissions S."/>
        </authorList>
    </citation>
    <scope>NUCLEOTIDE SEQUENCE [LARGE SCALE GENOMIC DNA]</scope>
    <source>
        <strain evidence="2">CGMCC 1.8946</strain>
    </source>
</reference>
<dbReference type="Proteomes" id="UP000198601">
    <property type="component" value="Unassembled WGS sequence"/>
</dbReference>
<evidence type="ECO:0000313" key="2">
    <source>
        <dbReference type="Proteomes" id="UP000198601"/>
    </source>
</evidence>
<sequence length="83" mass="9280">MLSLTLFPSKSFLQFHIIIEQVLITIEDGIGLKGKPVKVRHGPATVSEEFFPYRVCHCCQVNGKAAEKAMRRKSGDLPALLRL</sequence>